<evidence type="ECO:0000313" key="4">
    <source>
        <dbReference type="Proteomes" id="UP000191285"/>
    </source>
</evidence>
<dbReference type="GO" id="GO:0005739">
    <property type="term" value="C:mitochondrion"/>
    <property type="evidence" value="ECO:0007669"/>
    <property type="project" value="InterPro"/>
</dbReference>
<name>A0A1V6TE02_9EURO</name>
<feature type="compositionally biased region" description="Acidic residues" evidence="1">
    <location>
        <begin position="55"/>
        <end position="64"/>
    </location>
</feature>
<dbReference type="InterPro" id="IPR040009">
    <property type="entry name" value="Mtf2/C5D6.12-like"/>
</dbReference>
<feature type="compositionally biased region" description="Basic residues" evidence="1">
    <location>
        <begin position="80"/>
        <end position="90"/>
    </location>
</feature>
<protein>
    <recommendedName>
        <fullName evidence="2">Mtf2-like C-terminal domain-containing protein</fullName>
    </recommendedName>
</protein>
<keyword evidence="4" id="KW-1185">Reference proteome</keyword>
<dbReference type="InterPro" id="IPR043837">
    <property type="entry name" value="Mtf2-like_C"/>
</dbReference>
<feature type="compositionally biased region" description="Polar residues" evidence="1">
    <location>
        <begin position="69"/>
        <end position="79"/>
    </location>
</feature>
<gene>
    <name evidence="3" type="ORF">PENSTE_c007G08218</name>
</gene>
<accession>A0A1V6TE02</accession>
<sequence length="473" mass="52889">MATNISRALLLSATANTATPFLYQTRTLSPVLRSFQRPCTPRLQRTLSTRTSDLELNDESEADTDGSVAESTTKSTASHQSRKNHLRRRGTSASRHSNSPEKFKSVTSKEKAAFNKLLAQLNEEAGRNDSVTQSTTEQNAKENDIAELMKIFGGIINGNAQQKASKQNARKSSETASDIANQQSDDIQFENQQDEAVSGSEEVEDMPMDEAMFSREELSLPPAPTRFDRPLSMKEAVKLITEREARVIERALFEAIEANKGDMAVWEVCKTHIFSMLHYMEGSDSAQSFISEQAETHVSAPASHNAITIPSMIPVGVIITKLYPRALLMAFRLLNTHFPDSQLISQFRASIKAQGRTSAILGASPELFHEMVHFYWHGCRDLPGVISFLHDMDLHGVHPLRETLALLRDIERQGRTHLRAKNRSAESPQEKNHFWDFPSNQKALSELSVDGGWLESFKKIKQGSHSRSRSRAI</sequence>
<evidence type="ECO:0000256" key="1">
    <source>
        <dbReference type="SAM" id="MobiDB-lite"/>
    </source>
</evidence>
<dbReference type="STRING" id="303698.A0A1V6TE02"/>
<dbReference type="EMBL" id="MLKD01000007">
    <property type="protein sequence ID" value="OQE24254.1"/>
    <property type="molecule type" value="Genomic_DNA"/>
</dbReference>
<organism evidence="3 4">
    <name type="scientific">Penicillium steckii</name>
    <dbReference type="NCBI Taxonomy" id="303698"/>
    <lineage>
        <taxon>Eukaryota</taxon>
        <taxon>Fungi</taxon>
        <taxon>Dikarya</taxon>
        <taxon>Ascomycota</taxon>
        <taxon>Pezizomycotina</taxon>
        <taxon>Eurotiomycetes</taxon>
        <taxon>Eurotiomycetidae</taxon>
        <taxon>Eurotiales</taxon>
        <taxon>Aspergillaceae</taxon>
        <taxon>Penicillium</taxon>
    </lineage>
</organism>
<dbReference type="PANTHER" id="PTHR39468:SF1">
    <property type="entry name" value="MTF2-LIKE C-TERMINAL DOMAIN-CONTAINING PROTEIN"/>
    <property type="match status" value="1"/>
</dbReference>
<proteinExistence type="predicted"/>
<dbReference type="Proteomes" id="UP000191285">
    <property type="component" value="Unassembled WGS sequence"/>
</dbReference>
<feature type="compositionally biased region" description="Basic and acidic residues" evidence="1">
    <location>
        <begin position="98"/>
        <end position="108"/>
    </location>
</feature>
<dbReference type="Pfam" id="PF19189">
    <property type="entry name" value="Mtf2"/>
    <property type="match status" value="1"/>
</dbReference>
<dbReference type="AlphaFoldDB" id="A0A1V6TE02"/>
<reference evidence="4" key="1">
    <citation type="journal article" date="2017" name="Nat. Microbiol.">
        <title>Global analysis of biosynthetic gene clusters reveals vast potential of secondary metabolite production in Penicillium species.</title>
        <authorList>
            <person name="Nielsen J.C."/>
            <person name="Grijseels S."/>
            <person name="Prigent S."/>
            <person name="Ji B."/>
            <person name="Dainat J."/>
            <person name="Nielsen K.F."/>
            <person name="Frisvad J.C."/>
            <person name="Workman M."/>
            <person name="Nielsen J."/>
        </authorList>
    </citation>
    <scope>NUCLEOTIDE SEQUENCE [LARGE SCALE GENOMIC DNA]</scope>
    <source>
        <strain evidence="4">IBT 24891</strain>
    </source>
</reference>
<feature type="region of interest" description="Disordered" evidence="1">
    <location>
        <begin position="162"/>
        <end position="204"/>
    </location>
</feature>
<evidence type="ECO:0000259" key="2">
    <source>
        <dbReference type="Pfam" id="PF19189"/>
    </source>
</evidence>
<feature type="region of interest" description="Disordered" evidence="1">
    <location>
        <begin position="43"/>
        <end position="108"/>
    </location>
</feature>
<feature type="compositionally biased region" description="Polar residues" evidence="1">
    <location>
        <begin position="174"/>
        <end position="195"/>
    </location>
</feature>
<dbReference type="OrthoDB" id="2444174at2759"/>
<evidence type="ECO:0000313" key="3">
    <source>
        <dbReference type="EMBL" id="OQE24254.1"/>
    </source>
</evidence>
<comment type="caution">
    <text evidence="3">The sequence shown here is derived from an EMBL/GenBank/DDBJ whole genome shotgun (WGS) entry which is preliminary data.</text>
</comment>
<dbReference type="PANTHER" id="PTHR39468">
    <property type="entry name" value="CHROMOSOME 7, WHOLE GENOME SHOTGUN SEQUENCE"/>
    <property type="match status" value="1"/>
</dbReference>
<feature type="domain" description="Mtf2-like C-terminal" evidence="2">
    <location>
        <begin position="249"/>
        <end position="436"/>
    </location>
</feature>